<feature type="compositionally biased region" description="Basic and acidic residues" evidence="2">
    <location>
        <begin position="388"/>
        <end position="419"/>
    </location>
</feature>
<dbReference type="PANTHER" id="PTHR47080:SF2">
    <property type="entry name" value="GLUTAMINE-RICH PROTEIN 2"/>
    <property type="match status" value="1"/>
</dbReference>
<dbReference type="InterPro" id="IPR032013">
    <property type="entry name" value="DUF4795"/>
</dbReference>
<reference evidence="4" key="2">
    <citation type="submission" date="2025-09" db="UniProtKB">
        <authorList>
            <consortium name="Ensembl"/>
        </authorList>
    </citation>
    <scope>IDENTIFICATION</scope>
</reference>
<feature type="compositionally biased region" description="Low complexity" evidence="2">
    <location>
        <begin position="918"/>
        <end position="929"/>
    </location>
</feature>
<feature type="compositionally biased region" description="Basic and acidic residues" evidence="2">
    <location>
        <begin position="862"/>
        <end position="871"/>
    </location>
</feature>
<feature type="region of interest" description="Disordered" evidence="2">
    <location>
        <begin position="382"/>
        <end position="419"/>
    </location>
</feature>
<sequence>MSEEVSLYDLLNLSIGTPQKSSVNFGALHSLLAAMLKQLNLREVKTRWRDSSPGYWSPDLTAAEQEVQVEVQPDTDFQNRAATPSCPGPVPDQLNLLSRIQTCEDGLSKSTRLILDLNEQNERLKEQMEELRQQHEMVGDALGTAARVESCCHRVDALEDTVKSLRDAVLPGDREGETEKFQKEPGDSGIDNQLVAAKQTSSPSGSDLTEPPQSSTPPSSHPDKVTVGPAAPSSPNKSECSSVQSGPPPQAGVKADSASKPPASDSNSSTPSTEAVEALRSVSQLQERLVQVEAHVAVLEKGKADQSQLAQLRELIATKGSHGDAFSNLMDQLNEQRGLLDHLMSDRGKLDALEDMLMSLMSPHKESASEVSIERAELQVSEWAESEASERAESEASERAEPEVSERLEQKEASERAESEVCRRVGSDSEGYRELREQISYLRKRVQWLEEDVKQTQCEEKAADQQLQRQLDDLRGTLEDTILSFTSQLSTSLCDEAVQVESGGPSVRQSEEWSALNARTTNIGEKLSFLFEHYQQLQDAVNRLIQQQGGAREGPPQDRENMELVNGVQQAMLQLQADCKKLNETMSSLHEDSKRKQRHIEELYKTTEELEVNKADKQMVESEIRADKSALEGKVSRLQLDSVTEQLSGMFHELLNKVTSQEQDWHKLMGKLSTEMECKLNRIELDSVKKQLEDRWRSIHEKLQAQAAPEYEDAAGIRKQLVERFHCLSCDRPIVKHTPGPHLVTLPSFPAFPSHKSIRPFTVYTMEQLRQHYRSERISELTDYGHLAAARSCGGSHHTNAAGSQRRGGPQYTKLHGEVDGAIQSEEVDIVGLDGRIYKGRLNVPACRNSETKLPTIPTRDGVYKSKDKAKPAASPEVGPSTPLHPPCSPRSAACSRSASSCSGRDWPVSALGCASQSSIAQGSAAADSTAEPPSNEPPNL</sequence>
<feature type="region of interest" description="Disordered" evidence="2">
    <location>
        <begin position="918"/>
        <end position="941"/>
    </location>
</feature>
<protein>
    <submittedName>
        <fullName evidence="4">Glutamine-rich protein 2-like</fullName>
    </submittedName>
</protein>
<evidence type="ECO:0000256" key="2">
    <source>
        <dbReference type="SAM" id="MobiDB-lite"/>
    </source>
</evidence>
<dbReference type="AlphaFoldDB" id="A0A3Q3CSB6"/>
<keyword evidence="1" id="KW-0175">Coiled coil</keyword>
<feature type="compositionally biased region" description="Low complexity" evidence="2">
    <location>
        <begin position="890"/>
        <end position="903"/>
    </location>
</feature>
<evidence type="ECO:0000313" key="5">
    <source>
        <dbReference type="Proteomes" id="UP000264840"/>
    </source>
</evidence>
<feature type="domain" description="DUF4795" evidence="3">
    <location>
        <begin position="558"/>
        <end position="760"/>
    </location>
</feature>
<feature type="coiled-coil region" evidence="1">
    <location>
        <begin position="565"/>
        <end position="592"/>
    </location>
</feature>
<organism evidence="4 5">
    <name type="scientific">Haplochromis burtoni</name>
    <name type="common">Burton's mouthbrooder</name>
    <name type="synonym">Chromis burtoni</name>
    <dbReference type="NCBI Taxonomy" id="8153"/>
    <lineage>
        <taxon>Eukaryota</taxon>
        <taxon>Metazoa</taxon>
        <taxon>Chordata</taxon>
        <taxon>Craniata</taxon>
        <taxon>Vertebrata</taxon>
        <taxon>Euteleostomi</taxon>
        <taxon>Actinopterygii</taxon>
        <taxon>Neopterygii</taxon>
        <taxon>Teleostei</taxon>
        <taxon>Neoteleostei</taxon>
        <taxon>Acanthomorphata</taxon>
        <taxon>Ovalentaria</taxon>
        <taxon>Cichlomorphae</taxon>
        <taxon>Cichliformes</taxon>
        <taxon>Cichlidae</taxon>
        <taxon>African cichlids</taxon>
        <taxon>Pseudocrenilabrinae</taxon>
        <taxon>Haplochromini</taxon>
        <taxon>Haplochromis</taxon>
    </lineage>
</organism>
<feature type="region of interest" description="Disordered" evidence="2">
    <location>
        <begin position="168"/>
        <end position="277"/>
    </location>
</feature>
<accession>A0A3Q3CSB6</accession>
<reference evidence="4" key="1">
    <citation type="submission" date="2025-08" db="UniProtKB">
        <authorList>
            <consortium name="Ensembl"/>
        </authorList>
    </citation>
    <scope>IDENTIFICATION</scope>
</reference>
<dbReference type="PANTHER" id="PTHR47080">
    <property type="entry name" value="CHROMOSOME 16 OPEN READING FRAME 96"/>
    <property type="match status" value="1"/>
</dbReference>
<dbReference type="GeneTree" id="ENSGT00940000161294"/>
<feature type="region of interest" description="Disordered" evidence="2">
    <location>
        <begin position="794"/>
        <end position="815"/>
    </location>
</feature>
<feature type="compositionally biased region" description="Polar residues" evidence="2">
    <location>
        <begin position="233"/>
        <end position="245"/>
    </location>
</feature>
<proteinExistence type="predicted"/>
<keyword evidence="5" id="KW-1185">Reference proteome</keyword>
<evidence type="ECO:0000313" key="4">
    <source>
        <dbReference type="Ensembl" id="ENSHBUP00000029452.1"/>
    </source>
</evidence>
<dbReference type="Pfam" id="PF16043">
    <property type="entry name" value="DUF4795"/>
    <property type="match status" value="1"/>
</dbReference>
<feature type="compositionally biased region" description="Polar residues" evidence="2">
    <location>
        <begin position="198"/>
        <end position="207"/>
    </location>
</feature>
<evidence type="ECO:0000256" key="1">
    <source>
        <dbReference type="SAM" id="Coils"/>
    </source>
</evidence>
<name>A0A3Q3CSB6_HAPBU</name>
<dbReference type="Ensembl" id="ENSHBUT00000032443.1">
    <property type="protein sequence ID" value="ENSHBUP00000029452.1"/>
    <property type="gene ID" value="ENSHBUG00000013896.1"/>
</dbReference>
<evidence type="ECO:0000259" key="3">
    <source>
        <dbReference type="Pfam" id="PF16043"/>
    </source>
</evidence>
<feature type="coiled-coil region" evidence="1">
    <location>
        <begin position="107"/>
        <end position="141"/>
    </location>
</feature>
<feature type="compositionally biased region" description="Basic and acidic residues" evidence="2">
    <location>
        <begin position="168"/>
        <end position="186"/>
    </location>
</feature>
<feature type="compositionally biased region" description="Low complexity" evidence="2">
    <location>
        <begin position="254"/>
        <end position="269"/>
    </location>
</feature>
<feature type="region of interest" description="Disordered" evidence="2">
    <location>
        <begin position="851"/>
        <end position="905"/>
    </location>
</feature>
<dbReference type="Proteomes" id="UP000264840">
    <property type="component" value="Unplaced"/>
</dbReference>